<keyword evidence="4" id="KW-0808">Transferase</keyword>
<evidence type="ECO:0000256" key="7">
    <source>
        <dbReference type="ARBA" id="ARBA00022932"/>
    </source>
</evidence>
<dbReference type="InterPro" id="IPR004805">
    <property type="entry name" value="DnaE2/DnaE/PolC"/>
</dbReference>
<evidence type="ECO:0000313" key="11">
    <source>
        <dbReference type="Proteomes" id="UP000231276"/>
    </source>
</evidence>
<dbReference type="GO" id="GO:0003676">
    <property type="term" value="F:nucleic acid binding"/>
    <property type="evidence" value="ECO:0007669"/>
    <property type="project" value="InterPro"/>
</dbReference>
<dbReference type="Proteomes" id="UP000231276">
    <property type="component" value="Unassembled WGS sequence"/>
</dbReference>
<dbReference type="AlphaFoldDB" id="A0A2H0DWM5"/>
<evidence type="ECO:0000256" key="5">
    <source>
        <dbReference type="ARBA" id="ARBA00022695"/>
    </source>
</evidence>
<dbReference type="InterPro" id="IPR040982">
    <property type="entry name" value="DNA_pol3_finger"/>
</dbReference>
<dbReference type="NCBIfam" id="NF004226">
    <property type="entry name" value="PRK05673.1"/>
    <property type="match status" value="1"/>
</dbReference>
<dbReference type="Gene3D" id="1.10.10.1600">
    <property type="entry name" value="Bacterial DNA polymerase III alpha subunit, thumb domain"/>
    <property type="match status" value="1"/>
</dbReference>
<dbReference type="GO" id="GO:0006260">
    <property type="term" value="P:DNA replication"/>
    <property type="evidence" value="ECO:0007669"/>
    <property type="project" value="UniProtKB-KW"/>
</dbReference>
<dbReference type="NCBIfam" id="TIGR00594">
    <property type="entry name" value="polc"/>
    <property type="match status" value="1"/>
</dbReference>
<dbReference type="PANTHER" id="PTHR32294">
    <property type="entry name" value="DNA POLYMERASE III SUBUNIT ALPHA"/>
    <property type="match status" value="1"/>
</dbReference>
<dbReference type="Gene3D" id="3.20.20.140">
    <property type="entry name" value="Metal-dependent hydrolases"/>
    <property type="match status" value="1"/>
</dbReference>
<dbReference type="CDD" id="cd04485">
    <property type="entry name" value="DnaE_OBF"/>
    <property type="match status" value="1"/>
</dbReference>
<dbReference type="GO" id="GO:0008408">
    <property type="term" value="F:3'-5' exonuclease activity"/>
    <property type="evidence" value="ECO:0007669"/>
    <property type="project" value="InterPro"/>
</dbReference>
<sequence length="1069" mass="121313">MLPSEFIHLHTHSHYSLLQALPKIDDLIRAAKESGMKALALTDNGNLYGAIEFYKKCKKEEIKPIIGVDFYVALNTRHDKKTGVDKRRYRLVCLAKNETGYKNLIKLVTISHLEGFYYKPRVDKEILEKYSEGLVAINPSFSGEATFELKIHDFEKAKAVIAEHKKIFGENNYYLEISHHPEINGHDELRKTIKKIAEETKTPLVAGQEVFYIRPEDKAARNTLLSIQGLPDFGENAKLTDANEDFSFINLEKALEYFKETPEAILNTVKIKDECNLEISLGNWVFPKVELPEKRTADDELRRLVYRGLKEKKMRKTPEVKKRLEYELGVIKNKGYAPYFLAVEDLMRFAHKNKIVTNIRGSVSGSLVTYLSDITKINPLEYDIPFERFLNPDRPSPPDIDMDFADDRRDEVIQYTVKKYGRENVAQIGTFGTMAARGAVRDVARALGHDYSTGDKIAKLIPQGVQGFPMTIDRALEEEAELLTLYKNDDDTKEIIDMAKKIEGCARHISVHAAGVVISPRPLLEYTPLQMDPKGKDIITQYDMYSIEEAGLLKFDFLGIKNLTILNDAIRRANKIRDLKIDLDEIPLDDKKTFEMLSRGETMGLFQLNGQGITRFLKDLKPSNIDDINAMVALYRPGPLQFIPQYIARKHNARLIKYADPALEPILERTYGILVYQDDLLVMAHELAGYSWLEVDKFRKAVGKKIPKLMAEQKEKFISGCIKTKNWSKERAEEIWAWIEPFAAYGFNKAHSVSYGKVAYQTAYMKANFPVEYMAAVLTADSGDVEKIAEGISECKRLGIKVLPPNINESLGAFTVVDNDGKLAESKGEAKAIRFGLYTIKNLGQGISDVIIEEAKKNGKFESITDFLTRVLNKNLNKKSLEALIKSGAMDTFGERGRLLGNLETFLEYNKEMSHAPESQDSLFTGIPEIKRERLALKKVPEATQDEKLGWEKELLGLYLSGHPLEKHEEKLKKNEYSIKRAKIGFKAGMTTVVSGIVENLKEILTKKGEKMAFARLADFEESIEIVIFPETYKKYRKFLAADECLSVKGRVSERNGEISIVAEAVKPL</sequence>
<dbReference type="EMBL" id="PCTS01000017">
    <property type="protein sequence ID" value="PIP86584.1"/>
    <property type="molecule type" value="Genomic_DNA"/>
</dbReference>
<dbReference type="Gene3D" id="2.40.50.140">
    <property type="entry name" value="Nucleic acid-binding proteins"/>
    <property type="match status" value="1"/>
</dbReference>
<dbReference type="InterPro" id="IPR004013">
    <property type="entry name" value="PHP_dom"/>
</dbReference>
<dbReference type="Pfam" id="PF07733">
    <property type="entry name" value="DNA_pol3_alpha"/>
    <property type="match status" value="1"/>
</dbReference>
<dbReference type="PANTHER" id="PTHR32294:SF0">
    <property type="entry name" value="DNA POLYMERASE III SUBUNIT ALPHA"/>
    <property type="match status" value="1"/>
</dbReference>
<dbReference type="GO" id="GO:0005737">
    <property type="term" value="C:cytoplasm"/>
    <property type="evidence" value="ECO:0007669"/>
    <property type="project" value="UniProtKB-SubCell"/>
</dbReference>
<dbReference type="InterPro" id="IPR003141">
    <property type="entry name" value="Pol/His_phosphatase_N"/>
</dbReference>
<proteinExistence type="predicted"/>
<gene>
    <name evidence="10" type="ORF">COW82_01255</name>
</gene>
<comment type="caution">
    <text evidence="10">The sequence shown here is derived from an EMBL/GenBank/DDBJ whole genome shotgun (WGS) entry which is preliminary data.</text>
</comment>
<comment type="catalytic activity">
    <reaction evidence="8">
        <text>DNA(n) + a 2'-deoxyribonucleoside 5'-triphosphate = DNA(n+1) + diphosphate</text>
        <dbReference type="Rhea" id="RHEA:22508"/>
        <dbReference type="Rhea" id="RHEA-COMP:17339"/>
        <dbReference type="Rhea" id="RHEA-COMP:17340"/>
        <dbReference type="ChEBI" id="CHEBI:33019"/>
        <dbReference type="ChEBI" id="CHEBI:61560"/>
        <dbReference type="ChEBI" id="CHEBI:173112"/>
        <dbReference type="EC" id="2.7.7.7"/>
    </reaction>
</comment>
<reference evidence="10 11" key="1">
    <citation type="submission" date="2017-09" db="EMBL/GenBank/DDBJ databases">
        <title>Depth-based differentiation of microbial function through sediment-hosted aquifers and enrichment of novel symbionts in the deep terrestrial subsurface.</title>
        <authorList>
            <person name="Probst A.J."/>
            <person name="Ladd B."/>
            <person name="Jarett J.K."/>
            <person name="Geller-Mcgrath D.E."/>
            <person name="Sieber C.M."/>
            <person name="Emerson J.B."/>
            <person name="Anantharaman K."/>
            <person name="Thomas B.C."/>
            <person name="Malmstrom R."/>
            <person name="Stieglmeier M."/>
            <person name="Klingl A."/>
            <person name="Woyke T."/>
            <person name="Ryan C.M."/>
            <person name="Banfield J.F."/>
        </authorList>
    </citation>
    <scope>NUCLEOTIDE SEQUENCE [LARGE SCALE GENOMIC DNA]</scope>
    <source>
        <strain evidence="10">CG22_combo_CG10-13_8_21_14_all_43_18</strain>
    </source>
</reference>
<dbReference type="Gene3D" id="1.10.150.870">
    <property type="match status" value="1"/>
</dbReference>
<dbReference type="InterPro" id="IPR041931">
    <property type="entry name" value="DNA_pol3_alpha_thumb_dom"/>
</dbReference>
<comment type="subcellular location">
    <subcellularLocation>
        <location evidence="1">Cytoplasm</location>
    </subcellularLocation>
</comment>
<dbReference type="Pfam" id="PF02811">
    <property type="entry name" value="PHP"/>
    <property type="match status" value="1"/>
</dbReference>
<dbReference type="InterPro" id="IPR004365">
    <property type="entry name" value="NA-bd_OB_tRNA"/>
</dbReference>
<keyword evidence="6" id="KW-0235">DNA replication</keyword>
<dbReference type="InterPro" id="IPR012340">
    <property type="entry name" value="NA-bd_OB-fold"/>
</dbReference>
<dbReference type="Pfam" id="PF14579">
    <property type="entry name" value="HHH_6"/>
    <property type="match status" value="1"/>
</dbReference>
<evidence type="ECO:0000256" key="3">
    <source>
        <dbReference type="ARBA" id="ARBA00019114"/>
    </source>
</evidence>
<dbReference type="Pfam" id="PF17657">
    <property type="entry name" value="DNA_pol3_finger"/>
    <property type="match status" value="1"/>
</dbReference>
<name>A0A2H0DWM5_9BACT</name>
<evidence type="ECO:0000259" key="9">
    <source>
        <dbReference type="SMART" id="SM00481"/>
    </source>
</evidence>
<evidence type="ECO:0000256" key="1">
    <source>
        <dbReference type="ARBA" id="ARBA00004496"/>
    </source>
</evidence>
<protein>
    <recommendedName>
        <fullName evidence="3">DNA polymerase III subunit alpha</fullName>
        <ecNumber evidence="2">2.7.7.7</ecNumber>
    </recommendedName>
</protein>
<dbReference type="InterPro" id="IPR016195">
    <property type="entry name" value="Pol/histidinol_Pase-like"/>
</dbReference>
<dbReference type="SUPFAM" id="SSF89550">
    <property type="entry name" value="PHP domain-like"/>
    <property type="match status" value="1"/>
</dbReference>
<dbReference type="EC" id="2.7.7.7" evidence="2"/>
<dbReference type="GO" id="GO:0003887">
    <property type="term" value="F:DNA-directed DNA polymerase activity"/>
    <property type="evidence" value="ECO:0007669"/>
    <property type="project" value="UniProtKB-KW"/>
</dbReference>
<evidence type="ECO:0000256" key="8">
    <source>
        <dbReference type="ARBA" id="ARBA00049244"/>
    </source>
</evidence>
<evidence type="ECO:0000256" key="2">
    <source>
        <dbReference type="ARBA" id="ARBA00012417"/>
    </source>
</evidence>
<dbReference type="SMART" id="SM00481">
    <property type="entry name" value="POLIIIAc"/>
    <property type="match status" value="1"/>
</dbReference>
<accession>A0A2H0DWM5</accession>
<dbReference type="InterPro" id="IPR029460">
    <property type="entry name" value="DNAPol_HHH"/>
</dbReference>
<dbReference type="Pfam" id="PF01336">
    <property type="entry name" value="tRNA_anti-codon"/>
    <property type="match status" value="1"/>
</dbReference>
<evidence type="ECO:0000256" key="4">
    <source>
        <dbReference type="ARBA" id="ARBA00022679"/>
    </source>
</evidence>
<dbReference type="InterPro" id="IPR011708">
    <property type="entry name" value="DNA_pol3_alpha_NTPase_dom"/>
</dbReference>
<organism evidence="10 11">
    <name type="scientific">Candidatus Campbellbacteria bacterium CG22_combo_CG10-13_8_21_14_all_43_18</name>
    <dbReference type="NCBI Taxonomy" id="1974530"/>
    <lineage>
        <taxon>Bacteria</taxon>
        <taxon>Candidatus Campbelliibacteriota</taxon>
    </lineage>
</organism>
<evidence type="ECO:0000256" key="6">
    <source>
        <dbReference type="ARBA" id="ARBA00022705"/>
    </source>
</evidence>
<evidence type="ECO:0000313" key="10">
    <source>
        <dbReference type="EMBL" id="PIP86584.1"/>
    </source>
</evidence>
<keyword evidence="5" id="KW-0548">Nucleotidyltransferase</keyword>
<feature type="domain" description="Polymerase/histidinol phosphatase N-terminal" evidence="9">
    <location>
        <begin position="7"/>
        <end position="74"/>
    </location>
</feature>
<keyword evidence="7" id="KW-0239">DNA-directed DNA polymerase</keyword>